<dbReference type="AlphaFoldDB" id="A0A7S8E8M3"/>
<reference evidence="1 2" key="1">
    <citation type="submission" date="2020-02" db="EMBL/GenBank/DDBJ databases">
        <authorList>
            <person name="Zheng R.K."/>
            <person name="Sun C.M."/>
        </authorList>
    </citation>
    <scope>NUCLEOTIDE SEQUENCE [LARGE SCALE GENOMIC DNA]</scope>
    <source>
        <strain evidence="2">rifampicinis</strain>
    </source>
</reference>
<evidence type="ECO:0000313" key="2">
    <source>
        <dbReference type="Proteomes" id="UP000594468"/>
    </source>
</evidence>
<proteinExistence type="predicted"/>
<organism evidence="1 2">
    <name type="scientific">Phototrophicus methaneseepsis</name>
    <dbReference type="NCBI Taxonomy" id="2710758"/>
    <lineage>
        <taxon>Bacteria</taxon>
        <taxon>Bacillati</taxon>
        <taxon>Chloroflexota</taxon>
        <taxon>Candidatus Thermofontia</taxon>
        <taxon>Phototrophicales</taxon>
        <taxon>Phototrophicaceae</taxon>
        <taxon>Phototrophicus</taxon>
    </lineage>
</organism>
<dbReference type="Proteomes" id="UP000594468">
    <property type="component" value="Chromosome"/>
</dbReference>
<dbReference type="RefSeq" id="WP_195170456.1">
    <property type="nucleotide sequence ID" value="NZ_CP062983.1"/>
</dbReference>
<protein>
    <submittedName>
        <fullName evidence="1">Uncharacterized protein</fullName>
    </submittedName>
</protein>
<accession>A0A7S8E8M3</accession>
<name>A0A7S8E8M3_9CHLR</name>
<dbReference type="KEGG" id="pmet:G4Y79_22320"/>
<dbReference type="EMBL" id="CP062983">
    <property type="protein sequence ID" value="QPC82387.1"/>
    <property type="molecule type" value="Genomic_DNA"/>
</dbReference>
<sequence>MKPQKHLPEPVYKPIHTPLGILQGRDAIHIDGLHYDPQAGGQLRIVGQIDGSAVTDNSEGRDWYGFTLVFEDVQALTLTQVDTYGYAGGSVSSFDQVFHSRWRNELINKNSTTVTGRHTHYHLRTYDDVLDILSESFALVLDSEKRK</sequence>
<keyword evidence="2" id="KW-1185">Reference proteome</keyword>
<evidence type="ECO:0000313" key="1">
    <source>
        <dbReference type="EMBL" id="QPC82387.1"/>
    </source>
</evidence>
<gene>
    <name evidence="1" type="ORF">G4Y79_22320</name>
</gene>